<keyword evidence="1" id="KW-0732">Signal</keyword>
<feature type="signal peptide" evidence="1">
    <location>
        <begin position="1"/>
        <end position="30"/>
    </location>
</feature>
<evidence type="ECO:0000313" key="2">
    <source>
        <dbReference type="EMBL" id="NIK61457.1"/>
    </source>
</evidence>
<dbReference type="AlphaFoldDB" id="A0A7X6A4F6"/>
<evidence type="ECO:0000256" key="1">
    <source>
        <dbReference type="SAM" id="SignalP"/>
    </source>
</evidence>
<sequence>MSIAARVASGLAGVLMAGGSLVLAAPSAHADDIIPCGTYHHAGDGLVYWGNCTSQNTMISVSQPGIEAQFQCVPAKSAVLLGAPSQWIVKDLHRDC</sequence>
<protein>
    <recommendedName>
        <fullName evidence="4">Secreted protein</fullName>
    </recommendedName>
</protein>
<keyword evidence="3" id="KW-1185">Reference proteome</keyword>
<dbReference type="Proteomes" id="UP000555407">
    <property type="component" value="Unassembled WGS sequence"/>
</dbReference>
<comment type="caution">
    <text evidence="2">The sequence shown here is derived from an EMBL/GenBank/DDBJ whole genome shotgun (WGS) entry which is preliminary data.</text>
</comment>
<gene>
    <name evidence="2" type="ORF">BJY22_007174</name>
</gene>
<proteinExistence type="predicted"/>
<accession>A0A7X6A4F6</accession>
<dbReference type="EMBL" id="JAASRO010000001">
    <property type="protein sequence ID" value="NIK61457.1"/>
    <property type="molecule type" value="Genomic_DNA"/>
</dbReference>
<organism evidence="2 3">
    <name type="scientific">Kribbella shirazensis</name>
    <dbReference type="NCBI Taxonomy" id="1105143"/>
    <lineage>
        <taxon>Bacteria</taxon>
        <taxon>Bacillati</taxon>
        <taxon>Actinomycetota</taxon>
        <taxon>Actinomycetes</taxon>
        <taxon>Propionibacteriales</taxon>
        <taxon>Kribbellaceae</taxon>
        <taxon>Kribbella</taxon>
    </lineage>
</organism>
<feature type="chain" id="PRO_5031022159" description="Secreted protein" evidence="1">
    <location>
        <begin position="31"/>
        <end position="96"/>
    </location>
</feature>
<evidence type="ECO:0000313" key="3">
    <source>
        <dbReference type="Proteomes" id="UP000555407"/>
    </source>
</evidence>
<evidence type="ECO:0008006" key="4">
    <source>
        <dbReference type="Google" id="ProtNLM"/>
    </source>
</evidence>
<reference evidence="2 3" key="1">
    <citation type="submission" date="2020-03" db="EMBL/GenBank/DDBJ databases">
        <title>Sequencing the genomes of 1000 actinobacteria strains.</title>
        <authorList>
            <person name="Klenk H.-P."/>
        </authorList>
    </citation>
    <scope>NUCLEOTIDE SEQUENCE [LARGE SCALE GENOMIC DNA]</scope>
    <source>
        <strain evidence="2 3">DSM 45490</strain>
    </source>
</reference>
<name>A0A7X6A4F6_9ACTN</name>